<protein>
    <submittedName>
        <fullName evidence="1">Uncharacterized protein</fullName>
    </submittedName>
</protein>
<evidence type="ECO:0000313" key="2">
    <source>
        <dbReference type="Proteomes" id="UP001172457"/>
    </source>
</evidence>
<gene>
    <name evidence="1" type="ORF">OSB04_019223</name>
</gene>
<keyword evidence="2" id="KW-1185">Reference proteome</keyword>
<organism evidence="1 2">
    <name type="scientific">Centaurea solstitialis</name>
    <name type="common">yellow star-thistle</name>
    <dbReference type="NCBI Taxonomy" id="347529"/>
    <lineage>
        <taxon>Eukaryota</taxon>
        <taxon>Viridiplantae</taxon>
        <taxon>Streptophyta</taxon>
        <taxon>Embryophyta</taxon>
        <taxon>Tracheophyta</taxon>
        <taxon>Spermatophyta</taxon>
        <taxon>Magnoliopsida</taxon>
        <taxon>eudicotyledons</taxon>
        <taxon>Gunneridae</taxon>
        <taxon>Pentapetalae</taxon>
        <taxon>asterids</taxon>
        <taxon>campanulids</taxon>
        <taxon>Asterales</taxon>
        <taxon>Asteraceae</taxon>
        <taxon>Carduoideae</taxon>
        <taxon>Cardueae</taxon>
        <taxon>Centaureinae</taxon>
        <taxon>Centaurea</taxon>
    </lineage>
</organism>
<dbReference type="Proteomes" id="UP001172457">
    <property type="component" value="Chromosome 5"/>
</dbReference>
<reference evidence="1" key="1">
    <citation type="submission" date="2023-03" db="EMBL/GenBank/DDBJ databases">
        <title>Chromosome-scale reference genome and RAD-based genetic map of yellow starthistle (Centaurea solstitialis) reveal putative structural variation and QTLs associated with invader traits.</title>
        <authorList>
            <person name="Reatini B."/>
            <person name="Cang F.A."/>
            <person name="Jiang Q."/>
            <person name="Mckibben M.T.W."/>
            <person name="Barker M.S."/>
            <person name="Rieseberg L.H."/>
            <person name="Dlugosch K.M."/>
        </authorList>
    </citation>
    <scope>NUCLEOTIDE SEQUENCE</scope>
    <source>
        <strain evidence="1">CAN-66</strain>
        <tissue evidence="1">Leaf</tissue>
    </source>
</reference>
<dbReference type="AlphaFoldDB" id="A0AA38WC66"/>
<evidence type="ECO:0000313" key="1">
    <source>
        <dbReference type="EMBL" id="KAJ9546680.1"/>
    </source>
</evidence>
<comment type="caution">
    <text evidence="1">The sequence shown here is derived from an EMBL/GenBank/DDBJ whole genome shotgun (WGS) entry which is preliminary data.</text>
</comment>
<accession>A0AA38WC66</accession>
<sequence>MYNFGVIRRSKDIRYIRGTMSYGILYKQGVDVLELSHGCLVTLFTTEAEFIVVASSCQAVWMRRVLKKLDCDHEG</sequence>
<dbReference type="EMBL" id="JARYMX010000005">
    <property type="protein sequence ID" value="KAJ9546680.1"/>
    <property type="molecule type" value="Genomic_DNA"/>
</dbReference>
<proteinExistence type="predicted"/>
<name>A0AA38WC66_9ASTR</name>